<protein>
    <submittedName>
        <fullName evidence="2">32910_t:CDS:1</fullName>
    </submittedName>
</protein>
<feature type="region of interest" description="Disordered" evidence="1">
    <location>
        <begin position="67"/>
        <end position="95"/>
    </location>
</feature>
<organism evidence="2 3">
    <name type="scientific">Gigaspora margarita</name>
    <dbReference type="NCBI Taxonomy" id="4874"/>
    <lineage>
        <taxon>Eukaryota</taxon>
        <taxon>Fungi</taxon>
        <taxon>Fungi incertae sedis</taxon>
        <taxon>Mucoromycota</taxon>
        <taxon>Glomeromycotina</taxon>
        <taxon>Glomeromycetes</taxon>
        <taxon>Diversisporales</taxon>
        <taxon>Gigasporaceae</taxon>
        <taxon>Gigaspora</taxon>
    </lineage>
</organism>
<accession>A0ABN7UP69</accession>
<comment type="caution">
    <text evidence="2">The sequence shown here is derived from an EMBL/GenBank/DDBJ whole genome shotgun (WGS) entry which is preliminary data.</text>
</comment>
<evidence type="ECO:0000313" key="2">
    <source>
        <dbReference type="EMBL" id="CAG8644556.1"/>
    </source>
</evidence>
<proteinExistence type="predicted"/>
<gene>
    <name evidence="2" type="ORF">GMARGA_LOCUS9026</name>
</gene>
<evidence type="ECO:0000313" key="3">
    <source>
        <dbReference type="Proteomes" id="UP000789901"/>
    </source>
</evidence>
<dbReference type="EMBL" id="CAJVQB010004749">
    <property type="protein sequence ID" value="CAG8644556.1"/>
    <property type="molecule type" value="Genomic_DNA"/>
</dbReference>
<name>A0ABN7UP69_GIGMA</name>
<feature type="compositionally biased region" description="Polar residues" evidence="1">
    <location>
        <begin position="71"/>
        <end position="85"/>
    </location>
</feature>
<keyword evidence="3" id="KW-1185">Reference proteome</keyword>
<dbReference type="Proteomes" id="UP000789901">
    <property type="component" value="Unassembled WGS sequence"/>
</dbReference>
<reference evidence="2 3" key="1">
    <citation type="submission" date="2021-06" db="EMBL/GenBank/DDBJ databases">
        <authorList>
            <person name="Kallberg Y."/>
            <person name="Tangrot J."/>
            <person name="Rosling A."/>
        </authorList>
    </citation>
    <scope>NUCLEOTIDE SEQUENCE [LARGE SCALE GENOMIC DNA]</scope>
    <source>
        <strain evidence="2 3">120-4 pot B 10/14</strain>
    </source>
</reference>
<evidence type="ECO:0000256" key="1">
    <source>
        <dbReference type="SAM" id="MobiDB-lite"/>
    </source>
</evidence>
<sequence length="95" mass="11034">MNKIQEQHLRPMVTPTAYALQLSRKFKALKKREQNPTQQLGELLNPRDEMDVDLTLREASVDTILEEGDSKNNTENQQILYSQAVTGPREPRHKY</sequence>